<evidence type="ECO:0000259" key="5">
    <source>
        <dbReference type="Pfam" id="PF01625"/>
    </source>
</evidence>
<name>A0A443S0V5_9ACAR</name>
<proteinExistence type="inferred from homology"/>
<accession>A0A443S0V5</accession>
<dbReference type="EC" id="1.8.4.11" evidence="2"/>
<protein>
    <recommendedName>
        <fullName evidence="2">peptide-methionine (S)-S-oxide reductase</fullName>
        <ecNumber evidence="2">1.8.4.11</ecNumber>
    </recommendedName>
    <alternativeName>
        <fullName evidence="4">Peptide-methionine (S)-S-oxide reductase</fullName>
    </alternativeName>
</protein>
<organism evidence="6 7">
    <name type="scientific">Leptotrombidium deliense</name>
    <dbReference type="NCBI Taxonomy" id="299467"/>
    <lineage>
        <taxon>Eukaryota</taxon>
        <taxon>Metazoa</taxon>
        <taxon>Ecdysozoa</taxon>
        <taxon>Arthropoda</taxon>
        <taxon>Chelicerata</taxon>
        <taxon>Arachnida</taxon>
        <taxon>Acari</taxon>
        <taxon>Acariformes</taxon>
        <taxon>Trombidiformes</taxon>
        <taxon>Prostigmata</taxon>
        <taxon>Anystina</taxon>
        <taxon>Parasitengona</taxon>
        <taxon>Trombiculoidea</taxon>
        <taxon>Trombiculidae</taxon>
        <taxon>Leptotrombidium</taxon>
    </lineage>
</organism>
<evidence type="ECO:0000313" key="6">
    <source>
        <dbReference type="EMBL" id="RWS21111.1"/>
    </source>
</evidence>
<dbReference type="STRING" id="299467.A0A443S0V5"/>
<dbReference type="GO" id="GO:0008113">
    <property type="term" value="F:peptide-methionine (S)-S-oxide reductase activity"/>
    <property type="evidence" value="ECO:0007669"/>
    <property type="project" value="UniProtKB-EC"/>
</dbReference>
<feature type="domain" description="Peptide methionine sulphoxide reductase MsrA" evidence="5">
    <location>
        <begin position="12"/>
        <end position="58"/>
    </location>
</feature>
<comment type="similarity">
    <text evidence="1">Belongs to the MsrA Met sulfoxide reductase family.</text>
</comment>
<evidence type="ECO:0000256" key="3">
    <source>
        <dbReference type="ARBA" id="ARBA00023002"/>
    </source>
</evidence>
<dbReference type="OrthoDB" id="77405at2759"/>
<dbReference type="VEuPathDB" id="VectorBase:LDEU010929"/>
<evidence type="ECO:0000313" key="7">
    <source>
        <dbReference type="Proteomes" id="UP000288716"/>
    </source>
</evidence>
<sequence length="60" mass="6945">MVYIAFQWGNGQFSFFNGVIRARVGYCGGTKSNPIYRCLGDHTEAIDMDFDPHMITYEFR</sequence>
<dbReference type="Gene3D" id="3.30.1060.10">
    <property type="entry name" value="Peptide methionine sulphoxide reductase MsrA"/>
    <property type="match status" value="1"/>
</dbReference>
<gene>
    <name evidence="6" type="ORF">B4U80_02946</name>
</gene>
<evidence type="ECO:0000256" key="2">
    <source>
        <dbReference type="ARBA" id="ARBA00012502"/>
    </source>
</evidence>
<keyword evidence="3" id="KW-0560">Oxidoreductase</keyword>
<keyword evidence="7" id="KW-1185">Reference proteome</keyword>
<reference evidence="6 7" key="1">
    <citation type="journal article" date="2018" name="Gigascience">
        <title>Genomes of trombidid mites reveal novel predicted allergens and laterally-transferred genes associated with secondary metabolism.</title>
        <authorList>
            <person name="Dong X."/>
            <person name="Chaisiri K."/>
            <person name="Xia D."/>
            <person name="Armstrong S.D."/>
            <person name="Fang Y."/>
            <person name="Donnelly M.J."/>
            <person name="Kadowaki T."/>
            <person name="McGarry J.W."/>
            <person name="Darby A.C."/>
            <person name="Makepeace B.L."/>
        </authorList>
    </citation>
    <scope>NUCLEOTIDE SEQUENCE [LARGE SCALE GENOMIC DNA]</scope>
    <source>
        <strain evidence="6">UoL-UT</strain>
    </source>
</reference>
<evidence type="ECO:0000256" key="1">
    <source>
        <dbReference type="ARBA" id="ARBA00005591"/>
    </source>
</evidence>
<dbReference type="SUPFAM" id="SSF55068">
    <property type="entry name" value="Peptide methionine sulfoxide reductase"/>
    <property type="match status" value="1"/>
</dbReference>
<dbReference type="EMBL" id="NCKV01013664">
    <property type="protein sequence ID" value="RWS21111.1"/>
    <property type="molecule type" value="Genomic_DNA"/>
</dbReference>
<dbReference type="Pfam" id="PF01625">
    <property type="entry name" value="PMSR"/>
    <property type="match status" value="1"/>
</dbReference>
<dbReference type="InterPro" id="IPR036509">
    <property type="entry name" value="Met_Sox_Rdtase_MsrA_sf"/>
</dbReference>
<dbReference type="Proteomes" id="UP000288716">
    <property type="component" value="Unassembled WGS sequence"/>
</dbReference>
<dbReference type="AlphaFoldDB" id="A0A443S0V5"/>
<evidence type="ECO:0000256" key="4">
    <source>
        <dbReference type="ARBA" id="ARBA00030643"/>
    </source>
</evidence>
<dbReference type="InterPro" id="IPR002569">
    <property type="entry name" value="Met_Sox_Rdtase_MsrA_dom"/>
</dbReference>
<comment type="caution">
    <text evidence="6">The sequence shown here is derived from an EMBL/GenBank/DDBJ whole genome shotgun (WGS) entry which is preliminary data.</text>
</comment>